<dbReference type="Gene3D" id="3.40.850.10">
    <property type="entry name" value="Kinesin motor domain"/>
    <property type="match status" value="1"/>
</dbReference>
<evidence type="ECO:0000313" key="6">
    <source>
        <dbReference type="Proteomes" id="UP001153069"/>
    </source>
</evidence>
<dbReference type="GO" id="GO:0005524">
    <property type="term" value="F:ATP binding"/>
    <property type="evidence" value="ECO:0007669"/>
    <property type="project" value="InterPro"/>
</dbReference>
<feature type="coiled-coil region" evidence="2">
    <location>
        <begin position="1067"/>
        <end position="1288"/>
    </location>
</feature>
<evidence type="ECO:0000313" key="5">
    <source>
        <dbReference type="EMBL" id="CAB9501734.1"/>
    </source>
</evidence>
<accession>A0A9N8DJ82</accession>
<feature type="region of interest" description="Disordered" evidence="3">
    <location>
        <begin position="1521"/>
        <end position="1540"/>
    </location>
</feature>
<proteinExistence type="inferred from homology"/>
<keyword evidence="6" id="KW-1185">Reference proteome</keyword>
<comment type="caution">
    <text evidence="1">Lacks conserved residue(s) required for the propagation of feature annotation.</text>
</comment>
<comment type="similarity">
    <text evidence="1">Belongs to the TRAFAC class myosin-kinesin ATPase superfamily. Kinesin family.</text>
</comment>
<dbReference type="PANTHER" id="PTHR16148">
    <property type="entry name" value="NF-KAPPA-B-REPRESSING FACTOR-RELATED"/>
    <property type="match status" value="1"/>
</dbReference>
<dbReference type="SMART" id="SM00129">
    <property type="entry name" value="KISc"/>
    <property type="match status" value="1"/>
</dbReference>
<sequence>MSESRSYMYAYGGPLARVHVGRSKRRQEESNTDAGSILMDYSNDNMENSYLMDVVGEDSGDTILGGLSTSLLSSESHLDLHVLGSKLSSQEKIIQTPAKQTQTQTPTSIITSNLLSPFSPLLQPHTRSQTQSQSNNNNGRDFVSWQPPDSFREGDLSLQPCRKVSVVVHVSYQSNKCSPDPTCTTKSPQLCLFPLVHNDDNHVLSHDNNSSNNNNNNTLSPTSATLNAAVGARDLIVVNPSAFGKFIPSEITMETARLVAQVANIESEDWARTYKFQHVIWPDQQVRSFHHMAQAMANDILLFSKNNNNNNNNNSKTQQQQKQPQPKSATKSNEHNNPMTPSTSRIVIATGSSSDKTSVIFGRAKTLKTNGNTTKQSAAAATQSNTNTKTKSSSMNSKRERLEEYGVLGVTFDYLLQNMPQYAVCALSVYEIVQEDQIHDLLLVSPKTTATTATANKNNVTTRQRTPNSVQIRQPRDGKGAVVEGLTEFPVDSLESLRDCLEPILVAAAKKGQVNNNNNRKRTPTCYQGGHIVASLKLWQSAVQHDLNRQTKCAILTFVDLASANTTTALSSMPQVPIELSKSDDRMSPGRNSSTAADMRRGTATTRQSAFLRTSVSSLGGVLKGAVMKEAGTDTVIPYRNSTLTKVLQRSLDHPDCRVVVLASLSPLSDAYDGTLSTLRYVERLLVRTGLPKSPFEKRPIKLPGSMQPSPQTDTSLSTSSPTMPTTPPQPQALMEQFAGKESILESVVSDPRQRLARFYRSQQLAKDSPTGSAAESSEGVWWNGPHLGQSPKTGYMEVDPGTIHKEEASEKAKSNGASAEPATQKEIEQDNMDPLEEERRKQSTSLAEYIMPPVSPVVNDDDRDQRSESSFESIQKQELPKMEVARSFESDPSYLHYRPPAPSNGDIVVQLAKEKLRHIPQDPPQQESPARQDNQHLDNDNSPGSPLDGDSYGAFNGQRTPSRLLESTRESSPIHDSSPGTTSHQDSSLPPEPVGMYQDPTSGRTSTGFFREMATLESSVDAMKSANHGIWQASASSIRQLKDIQLAQQSTLNDLIAQRDHAMDMARKSQEEYSKLSLQIGDLLKEKDSEIIALKDVVDKAQADRSDVEKIAEEAIAAQDTLERAVSELEKKLIANRSTSQGAQEELQRVAQAKEQVAEELFNVRNELFACKSTLNDRDITAKELEFKLKSLEEELQQLAQQQADSENSTKLLQDELLGVNETHQNEKNEWKKVVSGLKKENKALCSKLNSRESEVSNQLGKADEELKRCQGELAEARRDLEMHLQQDQIVSKSMQSERATFRHEISQLKNAVKARSSERDEAIKQLEATRRKYDDATTEHDRTRDDLVQRVADVEELSASLQLALEEQENLRDDLYRKERAQEDEKIEMKHRVQRASKYRDEAAAMLDKTVVENRTLVKTNEKLQAAVEKLKVERDEAVRDLANVQSSVESLEEMSKRGESAHFRLKHERDSLKNERDKLRELLRGVHHDHSEVLNMRTKEQEALSALRLENDALLRKQGRGGGSLRRERDSLKGERDRLQERLREVMAESSNTSQALVSARAEIERLKTEKNMARRTTTTTTERRRREEIDRYSTPLHTRTEREFIGSIDVPPTDPKTPHLARQRSNVNDAEPDGSLGAESLRHPMARMDGFAGPLPTGRPVNRNDMMSSPPRNRNSQSREVADSGASATTARRLPVMPIPNDFLSGTVANMNRYPEYYLSDEDDKELLIAALKSKVKLLERAFMVGHESPNWQP</sequence>
<feature type="compositionally biased region" description="Low complexity" evidence="3">
    <location>
        <begin position="304"/>
        <end position="331"/>
    </location>
</feature>
<dbReference type="GO" id="GO:0007018">
    <property type="term" value="P:microtubule-based movement"/>
    <property type="evidence" value="ECO:0007669"/>
    <property type="project" value="InterPro"/>
</dbReference>
<evidence type="ECO:0000256" key="3">
    <source>
        <dbReference type="SAM" id="MobiDB-lite"/>
    </source>
</evidence>
<dbReference type="GO" id="GO:0005654">
    <property type="term" value="C:nucleoplasm"/>
    <property type="evidence" value="ECO:0007669"/>
    <property type="project" value="TreeGrafter"/>
</dbReference>
<feature type="region of interest" description="Disordered" evidence="3">
    <location>
        <begin position="370"/>
        <end position="398"/>
    </location>
</feature>
<feature type="compositionally biased region" description="Polar residues" evidence="3">
    <location>
        <begin position="335"/>
        <end position="345"/>
    </location>
</feature>
<feature type="compositionally biased region" description="Basic and acidic residues" evidence="3">
    <location>
        <begin position="879"/>
        <end position="890"/>
    </location>
</feature>
<feature type="region of interest" description="Disordered" evidence="3">
    <location>
        <begin position="580"/>
        <end position="607"/>
    </location>
</feature>
<organism evidence="5 6">
    <name type="scientific">Seminavis robusta</name>
    <dbReference type="NCBI Taxonomy" id="568900"/>
    <lineage>
        <taxon>Eukaryota</taxon>
        <taxon>Sar</taxon>
        <taxon>Stramenopiles</taxon>
        <taxon>Ochrophyta</taxon>
        <taxon>Bacillariophyta</taxon>
        <taxon>Bacillariophyceae</taxon>
        <taxon>Bacillariophycidae</taxon>
        <taxon>Naviculales</taxon>
        <taxon>Naviculaceae</taxon>
        <taxon>Seminavis</taxon>
    </lineage>
</organism>
<reference evidence="5" key="1">
    <citation type="submission" date="2020-06" db="EMBL/GenBank/DDBJ databases">
        <authorList>
            <consortium name="Plant Systems Biology data submission"/>
        </authorList>
    </citation>
    <scope>NUCLEOTIDE SEQUENCE</scope>
    <source>
        <strain evidence="5">D6</strain>
    </source>
</reference>
<feature type="compositionally biased region" description="Basic and acidic residues" evidence="3">
    <location>
        <begin position="803"/>
        <end position="814"/>
    </location>
</feature>
<evidence type="ECO:0000256" key="1">
    <source>
        <dbReference type="PROSITE-ProRule" id="PRU00283"/>
    </source>
</evidence>
<gene>
    <name evidence="5" type="ORF">SEMRO_117_G057270.1</name>
</gene>
<evidence type="ECO:0000256" key="2">
    <source>
        <dbReference type="SAM" id="Coils"/>
    </source>
</evidence>
<dbReference type="GO" id="GO:0003777">
    <property type="term" value="F:microtubule motor activity"/>
    <property type="evidence" value="ECO:0007669"/>
    <property type="project" value="InterPro"/>
</dbReference>
<dbReference type="GO" id="GO:0005730">
    <property type="term" value="C:nucleolus"/>
    <property type="evidence" value="ECO:0007669"/>
    <property type="project" value="TreeGrafter"/>
</dbReference>
<feature type="compositionally biased region" description="Low complexity" evidence="3">
    <location>
        <begin position="1672"/>
        <end position="1683"/>
    </location>
</feature>
<keyword evidence="2" id="KW-0175">Coiled coil</keyword>
<evidence type="ECO:0000259" key="4">
    <source>
        <dbReference type="PROSITE" id="PS50067"/>
    </source>
</evidence>
<dbReference type="InterPro" id="IPR036961">
    <property type="entry name" value="Kinesin_motor_dom_sf"/>
</dbReference>
<dbReference type="OrthoDB" id="48673at2759"/>
<feature type="coiled-coil region" evidence="2">
    <location>
        <begin position="1321"/>
        <end position="1387"/>
    </location>
</feature>
<feature type="region of interest" description="Disordered" evidence="3">
    <location>
        <begin position="1657"/>
        <end position="1698"/>
    </location>
</feature>
<dbReference type="Pfam" id="PF00225">
    <property type="entry name" value="Kinesin"/>
    <property type="match status" value="1"/>
</dbReference>
<feature type="region of interest" description="Disordered" evidence="3">
    <location>
        <begin position="1611"/>
        <end position="1643"/>
    </location>
</feature>
<name>A0A9N8DJ82_9STRA</name>
<feature type="compositionally biased region" description="Polar residues" evidence="3">
    <location>
        <begin position="762"/>
        <end position="776"/>
    </location>
</feature>
<dbReference type="InterPro" id="IPR001752">
    <property type="entry name" value="Kinesin_motor_dom"/>
</dbReference>
<feature type="region of interest" description="Disordered" evidence="3">
    <location>
        <begin position="694"/>
        <end position="732"/>
    </location>
</feature>
<dbReference type="PROSITE" id="PS50067">
    <property type="entry name" value="KINESIN_MOTOR_2"/>
    <property type="match status" value="1"/>
</dbReference>
<dbReference type="GO" id="GO:0008017">
    <property type="term" value="F:microtubule binding"/>
    <property type="evidence" value="ECO:0007669"/>
    <property type="project" value="InterPro"/>
</dbReference>
<feature type="compositionally biased region" description="Low complexity" evidence="3">
    <location>
        <begin position="128"/>
        <end position="138"/>
    </location>
</feature>
<dbReference type="SUPFAM" id="SSF52540">
    <property type="entry name" value="P-loop containing nucleoside triphosphate hydrolases"/>
    <property type="match status" value="1"/>
</dbReference>
<comment type="caution">
    <text evidence="5">The sequence shown here is derived from an EMBL/GenBank/DDBJ whole genome shotgun (WGS) entry which is preliminary data.</text>
</comment>
<dbReference type="Proteomes" id="UP001153069">
    <property type="component" value="Unassembled WGS sequence"/>
</dbReference>
<protein>
    <submittedName>
        <fullName evidence="5">Kinesin-like protein</fullName>
    </submittedName>
</protein>
<feature type="compositionally biased region" description="Polar residues" evidence="3">
    <location>
        <begin position="975"/>
        <end position="989"/>
    </location>
</feature>
<dbReference type="InterPro" id="IPR027417">
    <property type="entry name" value="P-loop_NTPase"/>
</dbReference>
<feature type="compositionally biased region" description="Basic and acidic residues" evidence="3">
    <location>
        <begin position="1528"/>
        <end position="1540"/>
    </location>
</feature>
<feature type="region of interest" description="Disordered" evidence="3">
    <location>
        <begin position="120"/>
        <end position="148"/>
    </location>
</feature>
<feature type="domain" description="Kinesin motor" evidence="4">
    <location>
        <begin position="600"/>
        <end position="688"/>
    </location>
</feature>
<feature type="compositionally biased region" description="Low complexity" evidence="3">
    <location>
        <begin position="372"/>
        <end position="396"/>
    </location>
</feature>
<feature type="region of interest" description="Disordered" evidence="3">
    <location>
        <begin position="762"/>
        <end position="1007"/>
    </location>
</feature>
<dbReference type="EMBL" id="CAICTM010000116">
    <property type="protein sequence ID" value="CAB9501734.1"/>
    <property type="molecule type" value="Genomic_DNA"/>
</dbReference>
<feature type="compositionally biased region" description="Low complexity" evidence="3">
    <location>
        <begin position="708"/>
        <end position="724"/>
    </location>
</feature>
<dbReference type="PANTHER" id="PTHR16148:SF14">
    <property type="entry name" value="MYND-TYPE DOMAIN-CONTAINING PROTEIN"/>
    <property type="match status" value="1"/>
</dbReference>
<feature type="region of interest" description="Disordered" evidence="3">
    <location>
        <begin position="304"/>
        <end position="345"/>
    </location>
</feature>